<feature type="domain" description="Glycosyl transferase family 1" evidence="1">
    <location>
        <begin position="195"/>
        <end position="356"/>
    </location>
</feature>
<proteinExistence type="predicted"/>
<dbReference type="Gene3D" id="3.40.50.2000">
    <property type="entry name" value="Glycogen Phosphorylase B"/>
    <property type="match status" value="2"/>
</dbReference>
<dbReference type="OrthoDB" id="4611853at2"/>
<dbReference type="InterPro" id="IPR050194">
    <property type="entry name" value="Glycosyltransferase_grp1"/>
</dbReference>
<dbReference type="PANTHER" id="PTHR45947:SF3">
    <property type="entry name" value="SULFOQUINOVOSYL TRANSFERASE SQD2"/>
    <property type="match status" value="1"/>
</dbReference>
<accession>A0A1D9GJD9</accession>
<dbReference type="Pfam" id="PF00534">
    <property type="entry name" value="Glycos_transf_1"/>
    <property type="match status" value="1"/>
</dbReference>
<dbReference type="GO" id="GO:0016758">
    <property type="term" value="F:hexosyltransferase activity"/>
    <property type="evidence" value="ECO:0007669"/>
    <property type="project" value="TreeGrafter"/>
</dbReference>
<name>A0A1D9GJD9_9GAMM</name>
<protein>
    <recommendedName>
        <fullName evidence="5">Glycosyl transferase family 1</fullName>
    </recommendedName>
</protein>
<evidence type="ECO:0008006" key="5">
    <source>
        <dbReference type="Google" id="ProtNLM"/>
    </source>
</evidence>
<dbReference type="InterPro" id="IPR028098">
    <property type="entry name" value="Glyco_trans_4-like_N"/>
</dbReference>
<gene>
    <name evidence="3" type="ORF">BKP64_04610</name>
</gene>
<dbReference type="Proteomes" id="UP000177445">
    <property type="component" value="Chromosome"/>
</dbReference>
<dbReference type="STRING" id="1874317.BKP64_04610"/>
<dbReference type="InterPro" id="IPR001296">
    <property type="entry name" value="Glyco_trans_1"/>
</dbReference>
<keyword evidence="4" id="KW-1185">Reference proteome</keyword>
<dbReference type="CDD" id="cd03801">
    <property type="entry name" value="GT4_PimA-like"/>
    <property type="match status" value="1"/>
</dbReference>
<dbReference type="EMBL" id="CP017715">
    <property type="protein sequence ID" value="AOY87510.1"/>
    <property type="molecule type" value="Genomic_DNA"/>
</dbReference>
<organism evidence="3 4">
    <name type="scientific">Marinobacter salinus</name>
    <dbReference type="NCBI Taxonomy" id="1874317"/>
    <lineage>
        <taxon>Bacteria</taxon>
        <taxon>Pseudomonadati</taxon>
        <taxon>Pseudomonadota</taxon>
        <taxon>Gammaproteobacteria</taxon>
        <taxon>Pseudomonadales</taxon>
        <taxon>Marinobacteraceae</taxon>
        <taxon>Marinobacter</taxon>
    </lineage>
</organism>
<feature type="domain" description="Glycosyltransferase subfamily 4-like N-terminal" evidence="2">
    <location>
        <begin position="32"/>
        <end position="182"/>
    </location>
</feature>
<sequence length="377" mass="42734">MRKTLLITEIFPPTHGGSGRWFWEIYRRFPFGTVQVLTDENPDSESADAEFPHRVFRDSLSSPVWGIASLKGLVFYWKLWRRVDQISRSHSIQQVHCGRLMPEGLVALLNKMRRSIPYTCYVHGEDVEIARTSREISILTRWVMRHAEKIIANSENTANILRSWWGIEDQLVVMTPGVDVDRFRPASQNRPSRWPGKRVVLTVGRLQKRKGHDMMIRALPLIRNQIPDAHYCIVGGGEEESALRSLASSLKVRDLVEFAGELNDQDMLECYQQCDLFALPNRRVNNDDEGFGMVLLEAQSCGRPVLAGDAGGTRETLIQGDTGVIVDCTEPEPLANKVNELLGDPSQLDKMGQAGRVHMEKNFSWDELAVRAIERLG</sequence>
<evidence type="ECO:0000313" key="3">
    <source>
        <dbReference type="EMBL" id="AOY87510.1"/>
    </source>
</evidence>
<evidence type="ECO:0000313" key="4">
    <source>
        <dbReference type="Proteomes" id="UP000177445"/>
    </source>
</evidence>
<dbReference type="SUPFAM" id="SSF53756">
    <property type="entry name" value="UDP-Glycosyltransferase/glycogen phosphorylase"/>
    <property type="match status" value="1"/>
</dbReference>
<dbReference type="AlphaFoldDB" id="A0A1D9GJD9"/>
<dbReference type="Pfam" id="PF13439">
    <property type="entry name" value="Glyco_transf_4"/>
    <property type="match status" value="1"/>
</dbReference>
<dbReference type="RefSeq" id="WP_070966598.1">
    <property type="nucleotide sequence ID" value="NZ_CP017715.1"/>
</dbReference>
<dbReference type="KEGG" id="msq:BKP64_04610"/>
<evidence type="ECO:0000259" key="2">
    <source>
        <dbReference type="Pfam" id="PF13439"/>
    </source>
</evidence>
<dbReference type="PANTHER" id="PTHR45947">
    <property type="entry name" value="SULFOQUINOVOSYL TRANSFERASE SQD2"/>
    <property type="match status" value="1"/>
</dbReference>
<evidence type="ECO:0000259" key="1">
    <source>
        <dbReference type="Pfam" id="PF00534"/>
    </source>
</evidence>
<reference evidence="3 4" key="1">
    <citation type="submission" date="2016-10" db="EMBL/GenBank/DDBJ databases">
        <title>Marinobacter salinus sp. nov., a moderately halophilic bacterium isolated from a tidal flat environment.</title>
        <authorList>
            <person name="Park S.-J."/>
        </authorList>
    </citation>
    <scope>NUCLEOTIDE SEQUENCE [LARGE SCALE GENOMIC DNA]</scope>
    <source>
        <strain evidence="3 4">Hb8</strain>
    </source>
</reference>